<evidence type="ECO:0000313" key="1">
    <source>
        <dbReference type="EMBL" id="KAI3707477.1"/>
    </source>
</evidence>
<reference evidence="2" key="1">
    <citation type="journal article" date="2022" name="Mol. Ecol. Resour.">
        <title>The genomes of chicory, endive, great burdock and yacon provide insights into Asteraceae palaeo-polyploidization history and plant inulin production.</title>
        <authorList>
            <person name="Fan W."/>
            <person name="Wang S."/>
            <person name="Wang H."/>
            <person name="Wang A."/>
            <person name="Jiang F."/>
            <person name="Liu H."/>
            <person name="Zhao H."/>
            <person name="Xu D."/>
            <person name="Zhang Y."/>
        </authorList>
    </citation>
    <scope>NUCLEOTIDE SEQUENCE [LARGE SCALE GENOMIC DNA]</scope>
    <source>
        <strain evidence="2">cv. Niubang</strain>
    </source>
</reference>
<name>A0ACB9ABI8_ARCLA</name>
<comment type="caution">
    <text evidence="1">The sequence shown here is derived from an EMBL/GenBank/DDBJ whole genome shotgun (WGS) entry which is preliminary data.</text>
</comment>
<protein>
    <submittedName>
        <fullName evidence="1">Uncharacterized protein</fullName>
    </submittedName>
</protein>
<reference evidence="1 2" key="2">
    <citation type="journal article" date="2022" name="Mol. Ecol. Resour.">
        <title>The genomes of chicory, endive, great burdock and yacon provide insights into Asteraceae paleo-polyploidization history and plant inulin production.</title>
        <authorList>
            <person name="Fan W."/>
            <person name="Wang S."/>
            <person name="Wang H."/>
            <person name="Wang A."/>
            <person name="Jiang F."/>
            <person name="Liu H."/>
            <person name="Zhao H."/>
            <person name="Xu D."/>
            <person name="Zhang Y."/>
        </authorList>
    </citation>
    <scope>NUCLEOTIDE SEQUENCE [LARGE SCALE GENOMIC DNA]</scope>
    <source>
        <strain evidence="2">cv. Niubang</strain>
    </source>
</reference>
<proteinExistence type="predicted"/>
<evidence type="ECO:0000313" key="2">
    <source>
        <dbReference type="Proteomes" id="UP001055879"/>
    </source>
</evidence>
<organism evidence="1 2">
    <name type="scientific">Arctium lappa</name>
    <name type="common">Greater burdock</name>
    <name type="synonym">Lappa major</name>
    <dbReference type="NCBI Taxonomy" id="4217"/>
    <lineage>
        <taxon>Eukaryota</taxon>
        <taxon>Viridiplantae</taxon>
        <taxon>Streptophyta</taxon>
        <taxon>Embryophyta</taxon>
        <taxon>Tracheophyta</taxon>
        <taxon>Spermatophyta</taxon>
        <taxon>Magnoliopsida</taxon>
        <taxon>eudicotyledons</taxon>
        <taxon>Gunneridae</taxon>
        <taxon>Pentapetalae</taxon>
        <taxon>asterids</taxon>
        <taxon>campanulids</taxon>
        <taxon>Asterales</taxon>
        <taxon>Asteraceae</taxon>
        <taxon>Carduoideae</taxon>
        <taxon>Cardueae</taxon>
        <taxon>Arctiinae</taxon>
        <taxon>Arctium</taxon>
    </lineage>
</organism>
<accession>A0ACB9ABI8</accession>
<sequence>MSPTDSDEYDSVHGWLHDDSVFGTVPSMDESLCFFKKLRISDLSLGLACACLFDLACENPFILSLSLGFSISLFKSSIPSLQGWIQGKYLLRLGFRLSISRIFSYKISLVFEI</sequence>
<keyword evidence="2" id="KW-1185">Reference proteome</keyword>
<dbReference type="EMBL" id="CM042054">
    <property type="protein sequence ID" value="KAI3707477.1"/>
    <property type="molecule type" value="Genomic_DNA"/>
</dbReference>
<dbReference type="Proteomes" id="UP001055879">
    <property type="component" value="Linkage Group LG08"/>
</dbReference>
<gene>
    <name evidence="1" type="ORF">L6452_26034</name>
</gene>